<proteinExistence type="predicted"/>
<evidence type="ECO:0000313" key="2">
    <source>
        <dbReference type="EMBL" id="CAE0614870.1"/>
    </source>
</evidence>
<gene>
    <name evidence="2" type="ORF">OMAR00292_LOCUS745</name>
</gene>
<dbReference type="AlphaFoldDB" id="A0A7S3UH93"/>
<feature type="compositionally biased region" description="Basic and acidic residues" evidence="1">
    <location>
        <begin position="20"/>
        <end position="29"/>
    </location>
</feature>
<feature type="compositionally biased region" description="Basic and acidic residues" evidence="1">
    <location>
        <begin position="1"/>
        <end position="12"/>
    </location>
</feature>
<accession>A0A7S3UH93</accession>
<sequence length="112" mass="12660">MGTAEKDRRERSSGGSWGPDYDRWVEPEKGTSIPTAEVVGSDSDETDSEEGEMPYDEEGLAHNELLWGRVPRAGPPPWPQQLRDFDIPVHVDFYKLRRPETGVPSRPRNAPE</sequence>
<protein>
    <submittedName>
        <fullName evidence="2">Uncharacterized protein</fullName>
    </submittedName>
</protein>
<reference evidence="2" key="1">
    <citation type="submission" date="2021-01" db="EMBL/GenBank/DDBJ databases">
        <authorList>
            <person name="Corre E."/>
            <person name="Pelletier E."/>
            <person name="Niang G."/>
            <person name="Scheremetjew M."/>
            <person name="Finn R."/>
            <person name="Kale V."/>
            <person name="Holt S."/>
            <person name="Cochrane G."/>
            <person name="Meng A."/>
            <person name="Brown T."/>
            <person name="Cohen L."/>
        </authorList>
    </citation>
    <scope>NUCLEOTIDE SEQUENCE</scope>
    <source>
        <strain evidence="2">CCMP1795</strain>
    </source>
</reference>
<feature type="compositionally biased region" description="Acidic residues" evidence="1">
    <location>
        <begin position="42"/>
        <end position="55"/>
    </location>
</feature>
<feature type="region of interest" description="Disordered" evidence="1">
    <location>
        <begin position="1"/>
        <end position="55"/>
    </location>
</feature>
<evidence type="ECO:0000256" key="1">
    <source>
        <dbReference type="SAM" id="MobiDB-lite"/>
    </source>
</evidence>
<name>A0A7S3UH93_OXYMA</name>
<dbReference type="EMBL" id="HBIT01001978">
    <property type="protein sequence ID" value="CAE0614870.1"/>
    <property type="molecule type" value="Transcribed_RNA"/>
</dbReference>
<organism evidence="2">
    <name type="scientific">Oxyrrhis marina</name>
    <name type="common">Dinoflagellate</name>
    <dbReference type="NCBI Taxonomy" id="2969"/>
    <lineage>
        <taxon>Eukaryota</taxon>
        <taxon>Sar</taxon>
        <taxon>Alveolata</taxon>
        <taxon>Dinophyceae</taxon>
        <taxon>Oxyrrhinales</taxon>
        <taxon>Oxyrrhinaceae</taxon>
        <taxon>Oxyrrhis</taxon>
    </lineage>
</organism>